<keyword evidence="3 5" id="KW-0874">Quinone</keyword>
<feature type="domain" description="NADH:ubiquinone oxidoreductase 30kDa subunit" evidence="7">
    <location>
        <begin position="238"/>
        <end position="352"/>
    </location>
</feature>
<evidence type="ECO:0000256" key="3">
    <source>
        <dbReference type="HAMAP-Rule" id="MF_01357"/>
    </source>
</evidence>
<feature type="region of interest" description="Disordered" evidence="6">
    <location>
        <begin position="1"/>
        <end position="203"/>
    </location>
</feature>
<dbReference type="SUPFAM" id="SSF143243">
    <property type="entry name" value="Nqo5-like"/>
    <property type="match status" value="1"/>
</dbReference>
<feature type="compositionally biased region" description="Low complexity" evidence="6">
    <location>
        <begin position="100"/>
        <end position="114"/>
    </location>
</feature>
<comment type="caution">
    <text evidence="8">The sequence shown here is derived from an EMBL/GenBank/DDBJ whole genome shotgun (WGS) entry which is preliminary data.</text>
</comment>
<feature type="compositionally biased region" description="Low complexity" evidence="6">
    <location>
        <begin position="163"/>
        <end position="193"/>
    </location>
</feature>
<protein>
    <recommendedName>
        <fullName evidence="3">NADH-quinone oxidoreductase subunit C</fullName>
        <ecNumber evidence="3">7.1.1.-</ecNumber>
    </recommendedName>
    <alternativeName>
        <fullName evidence="3">NADH dehydrogenase I subunit C</fullName>
    </alternativeName>
    <alternativeName>
        <fullName evidence="3">NDH-1 subunit C</fullName>
    </alternativeName>
</protein>
<dbReference type="OrthoDB" id="9803286at2"/>
<keyword evidence="2 3" id="KW-0813">Transport</keyword>
<comment type="function">
    <text evidence="3">NDH-1 shuttles electrons from NADH, via FMN and iron-sulfur (Fe-S) centers, to quinones in the respiratory chain. The immediate electron acceptor for the enzyme in this species is believed to be a menaquinone. Couples the redox reaction to proton translocation (for every two electrons transferred, four hydrogen ions are translocated across the cytoplasmic membrane), and thus conserves the redox energy in a proton gradient.</text>
</comment>
<dbReference type="PANTHER" id="PTHR10884:SF14">
    <property type="entry name" value="NADH DEHYDROGENASE [UBIQUINONE] IRON-SULFUR PROTEIN 3, MITOCHONDRIAL"/>
    <property type="match status" value="1"/>
</dbReference>
<dbReference type="EMBL" id="VNHS01000004">
    <property type="protein sequence ID" value="TYP75674.1"/>
    <property type="molecule type" value="Genomic_DNA"/>
</dbReference>
<proteinExistence type="inferred from homology"/>
<evidence type="ECO:0000256" key="1">
    <source>
        <dbReference type="ARBA" id="ARBA00007569"/>
    </source>
</evidence>
<evidence type="ECO:0000256" key="2">
    <source>
        <dbReference type="ARBA" id="ARBA00022448"/>
    </source>
</evidence>
<dbReference type="InterPro" id="IPR020396">
    <property type="entry name" value="NADH_UbQ_OxRdtase_CS"/>
</dbReference>
<evidence type="ECO:0000259" key="7">
    <source>
        <dbReference type="Pfam" id="PF00329"/>
    </source>
</evidence>
<keyword evidence="3" id="KW-1003">Cell membrane</keyword>
<evidence type="ECO:0000256" key="4">
    <source>
        <dbReference type="RuleBase" id="RU003456"/>
    </source>
</evidence>
<organism evidence="8 9">
    <name type="scientific">Paenibacillus methanolicus</name>
    <dbReference type="NCBI Taxonomy" id="582686"/>
    <lineage>
        <taxon>Bacteria</taxon>
        <taxon>Bacillati</taxon>
        <taxon>Bacillota</taxon>
        <taxon>Bacilli</taxon>
        <taxon>Bacillales</taxon>
        <taxon>Paenibacillaceae</taxon>
        <taxon>Paenibacillus</taxon>
    </lineage>
</organism>
<evidence type="ECO:0000313" key="9">
    <source>
        <dbReference type="Proteomes" id="UP000323257"/>
    </source>
</evidence>
<keyword evidence="3 4" id="KW-0520">NAD</keyword>
<dbReference type="AlphaFoldDB" id="A0A5S5C8K9"/>
<dbReference type="HAMAP" id="MF_01357">
    <property type="entry name" value="NDH1_NuoC"/>
    <property type="match status" value="1"/>
</dbReference>
<dbReference type="Gene3D" id="3.30.460.80">
    <property type="entry name" value="NADH:ubiquinone oxidoreductase, 30kDa subunit"/>
    <property type="match status" value="1"/>
</dbReference>
<keyword evidence="9" id="KW-1185">Reference proteome</keyword>
<dbReference type="InterPro" id="IPR001268">
    <property type="entry name" value="NADH_UbQ_OxRdtase_30kDa_su"/>
</dbReference>
<sequence length="358" mass="37308">MSDEEKKEGAKDDLEPDATSGSQRSNDLSEELTAANDAERGESRLSAAEAGTESAVLETGANTDTSDPIDLERESRSGSTAESGVEHREADQETAEARAARAATKAATEGGAASPPAPADPEREAKLAAAAEAPAARAAAKAAAEGEAAGPPAPADPEREAKLAVAAEARAARAAAKAAAEGGTPSAASGSAEQPPAATSPRQPELDGLVALIRDAAGPDAIESATLNELNGDLPTIIVQSDHLTAAANALKSAPQTRFTYLRNVSGVDYETHLEVVYHLVSLTTGRDAAIKVKADREQPQIPSVTPIWATANWNEREIYDLLGIHFTGHPDLRRIMMPDDWEGHPLRKDYAPLDPEV</sequence>
<dbReference type="InterPro" id="IPR037232">
    <property type="entry name" value="NADH_quin_OxRdtase_su_C/D-like"/>
</dbReference>
<dbReference type="Proteomes" id="UP000323257">
    <property type="component" value="Unassembled WGS sequence"/>
</dbReference>
<reference evidence="8 9" key="1">
    <citation type="submission" date="2019-07" db="EMBL/GenBank/DDBJ databases">
        <title>Genomic Encyclopedia of Type Strains, Phase III (KMG-III): the genomes of soil and plant-associated and newly described type strains.</title>
        <authorList>
            <person name="Whitman W."/>
        </authorList>
    </citation>
    <scope>NUCLEOTIDE SEQUENCE [LARGE SCALE GENOMIC DNA]</scope>
    <source>
        <strain evidence="8 9">BL24</strain>
    </source>
</reference>
<dbReference type="GO" id="GO:0048038">
    <property type="term" value="F:quinone binding"/>
    <property type="evidence" value="ECO:0007669"/>
    <property type="project" value="UniProtKB-KW"/>
</dbReference>
<dbReference type="GO" id="GO:0050136">
    <property type="term" value="F:NADH dehydrogenase (quinone) (non-electrogenic) activity"/>
    <property type="evidence" value="ECO:0007669"/>
    <property type="project" value="UniProtKB-UniRule"/>
</dbReference>
<evidence type="ECO:0000313" key="8">
    <source>
        <dbReference type="EMBL" id="TYP75674.1"/>
    </source>
</evidence>
<accession>A0A5S5C8K9</accession>
<comment type="subcellular location">
    <subcellularLocation>
        <location evidence="3">Cell membrane</location>
        <topology evidence="3">Peripheral membrane protein</topology>
        <orientation evidence="3">Cytoplasmic side</orientation>
    </subcellularLocation>
</comment>
<feature type="compositionally biased region" description="Basic and acidic residues" evidence="6">
    <location>
        <begin position="84"/>
        <end position="99"/>
    </location>
</feature>
<keyword evidence="3" id="KW-0472">Membrane</keyword>
<dbReference type="PROSITE" id="PS00542">
    <property type="entry name" value="COMPLEX1_30K"/>
    <property type="match status" value="1"/>
</dbReference>
<evidence type="ECO:0000256" key="5">
    <source>
        <dbReference type="RuleBase" id="RU003582"/>
    </source>
</evidence>
<dbReference type="NCBIfam" id="TIGR01961">
    <property type="entry name" value="NuoC_fam"/>
    <property type="match status" value="1"/>
</dbReference>
<feature type="compositionally biased region" description="Low complexity" evidence="6">
    <location>
        <begin position="127"/>
        <end position="150"/>
    </location>
</feature>
<dbReference type="InterPro" id="IPR010218">
    <property type="entry name" value="NADH_DH_suC"/>
</dbReference>
<feature type="compositionally biased region" description="Basic and acidic residues" evidence="6">
    <location>
        <begin position="1"/>
        <end position="13"/>
    </location>
</feature>
<dbReference type="GO" id="GO:0008137">
    <property type="term" value="F:NADH dehydrogenase (ubiquinone) activity"/>
    <property type="evidence" value="ECO:0007669"/>
    <property type="project" value="InterPro"/>
</dbReference>
<comment type="catalytic activity">
    <reaction evidence="3 5">
        <text>a quinone + NADH + 5 H(+)(in) = a quinol + NAD(+) + 4 H(+)(out)</text>
        <dbReference type="Rhea" id="RHEA:57888"/>
        <dbReference type="ChEBI" id="CHEBI:15378"/>
        <dbReference type="ChEBI" id="CHEBI:24646"/>
        <dbReference type="ChEBI" id="CHEBI:57540"/>
        <dbReference type="ChEBI" id="CHEBI:57945"/>
        <dbReference type="ChEBI" id="CHEBI:132124"/>
    </reaction>
</comment>
<evidence type="ECO:0000256" key="6">
    <source>
        <dbReference type="SAM" id="MobiDB-lite"/>
    </source>
</evidence>
<gene>
    <name evidence="3" type="primary">nuoC</name>
    <name evidence="8" type="ORF">BCM02_104355</name>
</gene>
<name>A0A5S5C8K9_9BACL</name>
<comment type="subunit">
    <text evidence="3">NDH-1 is composed of 14 different subunits. Subunits NuoB, C, D, E, F, and G constitute the peripheral sector of the complex.</text>
</comment>
<dbReference type="Pfam" id="PF00329">
    <property type="entry name" value="Complex1_30kDa"/>
    <property type="match status" value="1"/>
</dbReference>
<keyword evidence="3 4" id="KW-1278">Translocase</keyword>
<comment type="similarity">
    <text evidence="1 3 4">Belongs to the complex I 30 kDa subunit family.</text>
</comment>
<dbReference type="EC" id="7.1.1.-" evidence="3"/>
<dbReference type="PANTHER" id="PTHR10884">
    <property type="entry name" value="NADH DEHYDROGENASE UBIQUINONE IRON-SULFUR PROTEIN 3"/>
    <property type="match status" value="1"/>
</dbReference>
<dbReference type="GO" id="GO:0005886">
    <property type="term" value="C:plasma membrane"/>
    <property type="evidence" value="ECO:0007669"/>
    <property type="project" value="UniProtKB-SubCell"/>
</dbReference>